<dbReference type="AlphaFoldDB" id="A0A016U9A4"/>
<evidence type="ECO:0000256" key="1">
    <source>
        <dbReference type="SAM" id="MobiDB-lite"/>
    </source>
</evidence>
<name>A0A016U9A4_9BILA</name>
<keyword evidence="3" id="KW-1185">Reference proteome</keyword>
<feature type="compositionally biased region" description="Low complexity" evidence="1">
    <location>
        <begin position="16"/>
        <end position="32"/>
    </location>
</feature>
<sequence>MSLKSVFQRKSRNYDSDSTGYSSSSDVSSPLSGSQFILRPATGQSICSDQSLYHTLEYEQYPTSSNYTSPSSSLSTSENVSLIVFSNKSTPLELQYQAQLY</sequence>
<protein>
    <submittedName>
        <fullName evidence="2">Uncharacterized protein</fullName>
    </submittedName>
</protein>
<evidence type="ECO:0000313" key="2">
    <source>
        <dbReference type="EMBL" id="EYC11491.1"/>
    </source>
</evidence>
<dbReference type="OrthoDB" id="5819165at2759"/>
<evidence type="ECO:0000313" key="3">
    <source>
        <dbReference type="Proteomes" id="UP000024635"/>
    </source>
</evidence>
<reference evidence="3" key="1">
    <citation type="journal article" date="2015" name="Nat. Genet.">
        <title>The genome and transcriptome of the zoonotic hookworm Ancylostoma ceylanicum identify infection-specific gene families.</title>
        <authorList>
            <person name="Schwarz E.M."/>
            <person name="Hu Y."/>
            <person name="Antoshechkin I."/>
            <person name="Miller M.M."/>
            <person name="Sternberg P.W."/>
            <person name="Aroian R.V."/>
        </authorList>
    </citation>
    <scope>NUCLEOTIDE SEQUENCE</scope>
    <source>
        <strain evidence="3">HY135</strain>
    </source>
</reference>
<organism evidence="2 3">
    <name type="scientific">Ancylostoma ceylanicum</name>
    <dbReference type="NCBI Taxonomy" id="53326"/>
    <lineage>
        <taxon>Eukaryota</taxon>
        <taxon>Metazoa</taxon>
        <taxon>Ecdysozoa</taxon>
        <taxon>Nematoda</taxon>
        <taxon>Chromadorea</taxon>
        <taxon>Rhabditida</taxon>
        <taxon>Rhabditina</taxon>
        <taxon>Rhabditomorpha</taxon>
        <taxon>Strongyloidea</taxon>
        <taxon>Ancylostomatidae</taxon>
        <taxon>Ancylostomatinae</taxon>
        <taxon>Ancylostoma</taxon>
    </lineage>
</organism>
<accession>A0A016U9A4</accession>
<dbReference type="Proteomes" id="UP000024635">
    <property type="component" value="Unassembled WGS sequence"/>
</dbReference>
<gene>
    <name evidence="2" type="primary">Acey_s0050.g1941</name>
    <name evidence="2" type="synonym">Acey-K07G5.4</name>
    <name evidence="2" type="ORF">Y032_0050g1941</name>
</gene>
<proteinExistence type="predicted"/>
<feature type="region of interest" description="Disordered" evidence="1">
    <location>
        <begin position="1"/>
        <end position="32"/>
    </location>
</feature>
<dbReference type="EMBL" id="JARK01001386">
    <property type="protein sequence ID" value="EYC11491.1"/>
    <property type="molecule type" value="Genomic_DNA"/>
</dbReference>
<comment type="caution">
    <text evidence="2">The sequence shown here is derived from an EMBL/GenBank/DDBJ whole genome shotgun (WGS) entry which is preliminary data.</text>
</comment>